<accession>A0AAD7NC50</accession>
<gene>
    <name evidence="1" type="ORF">DFH07DRAFT_743100</name>
</gene>
<evidence type="ECO:0000313" key="1">
    <source>
        <dbReference type="EMBL" id="KAJ7755626.1"/>
    </source>
</evidence>
<organism evidence="1 2">
    <name type="scientific">Mycena maculata</name>
    <dbReference type="NCBI Taxonomy" id="230809"/>
    <lineage>
        <taxon>Eukaryota</taxon>
        <taxon>Fungi</taxon>
        <taxon>Dikarya</taxon>
        <taxon>Basidiomycota</taxon>
        <taxon>Agaricomycotina</taxon>
        <taxon>Agaricomycetes</taxon>
        <taxon>Agaricomycetidae</taxon>
        <taxon>Agaricales</taxon>
        <taxon>Marasmiineae</taxon>
        <taxon>Mycenaceae</taxon>
        <taxon>Mycena</taxon>
    </lineage>
</organism>
<dbReference type="Proteomes" id="UP001215280">
    <property type="component" value="Unassembled WGS sequence"/>
</dbReference>
<protein>
    <submittedName>
        <fullName evidence="1">Uncharacterized protein</fullName>
    </submittedName>
</protein>
<proteinExistence type="predicted"/>
<reference evidence="1" key="1">
    <citation type="submission" date="2023-03" db="EMBL/GenBank/DDBJ databases">
        <title>Massive genome expansion in bonnet fungi (Mycena s.s.) driven by repeated elements and novel gene families across ecological guilds.</title>
        <authorList>
            <consortium name="Lawrence Berkeley National Laboratory"/>
            <person name="Harder C.B."/>
            <person name="Miyauchi S."/>
            <person name="Viragh M."/>
            <person name="Kuo A."/>
            <person name="Thoen E."/>
            <person name="Andreopoulos B."/>
            <person name="Lu D."/>
            <person name="Skrede I."/>
            <person name="Drula E."/>
            <person name="Henrissat B."/>
            <person name="Morin E."/>
            <person name="Kohler A."/>
            <person name="Barry K."/>
            <person name="LaButti K."/>
            <person name="Morin E."/>
            <person name="Salamov A."/>
            <person name="Lipzen A."/>
            <person name="Mereny Z."/>
            <person name="Hegedus B."/>
            <person name="Baldrian P."/>
            <person name="Stursova M."/>
            <person name="Weitz H."/>
            <person name="Taylor A."/>
            <person name="Grigoriev I.V."/>
            <person name="Nagy L.G."/>
            <person name="Martin F."/>
            <person name="Kauserud H."/>
        </authorList>
    </citation>
    <scope>NUCLEOTIDE SEQUENCE</scope>
    <source>
        <strain evidence="1">CBHHK188m</strain>
    </source>
</reference>
<name>A0AAD7NC50_9AGAR</name>
<comment type="caution">
    <text evidence="1">The sequence shown here is derived from an EMBL/GenBank/DDBJ whole genome shotgun (WGS) entry which is preliminary data.</text>
</comment>
<evidence type="ECO:0000313" key="2">
    <source>
        <dbReference type="Proteomes" id="UP001215280"/>
    </source>
</evidence>
<sequence>MARTPASGGGAPSRAWIAKELFSDEVQWCDLTDKDQRMVIRRQVSLQKWKVGRSVSAIFSMDCHCDILTLEGNDPEPCSACQKLLSLHAFQVAIRCQIPDDKKMKFVPKAYRDPDLGQIYLKYHGVWELVEQASEDLPDDGQSPYLKFAQRCADGTYKSETLTGMVQALVLKQKRVDAGKSSRNMKYDSSFDQFCDLLSSISKRAYLTFQKHFGGSGL</sequence>
<dbReference type="EMBL" id="JARJLG010000063">
    <property type="protein sequence ID" value="KAJ7755626.1"/>
    <property type="molecule type" value="Genomic_DNA"/>
</dbReference>
<dbReference type="AlphaFoldDB" id="A0AAD7NC50"/>
<keyword evidence="2" id="KW-1185">Reference proteome</keyword>